<sequence length="296" mass="32389">MTYQKHYQELLTLFEAYLPEAFPKLAPEVATLEEAARYSLMAGGKRLRPILLLSVLEAAGEPLKPALPFAAALEFIHTYSLIHDDLPCMDNDDLRRGKPTNHKVYGEDVALLAGDSLLTEAFRLISAPERLHDYGAVTVLAVVQNLSTQAGNFGMVAGQMADIQADQHQGEPKLLEFIHHHKTGALITSSLELGGLLAGLDQTVVSKLGLFGNALGRCFQIQDDILDLTGTEAAIGKPVGSDQRNQKLTYPSLFGLERSQALAEAAYQEALTQLALTGLKDNRLRQLTDFVLKRNR</sequence>
<comment type="caution">
    <text evidence="8">The sequence shown here is derived from an EMBL/GenBank/DDBJ whole genome shotgun (WGS) entry which is preliminary data.</text>
</comment>
<dbReference type="InterPro" id="IPR033749">
    <property type="entry name" value="Polyprenyl_synt_CS"/>
</dbReference>
<dbReference type="SFLD" id="SFLDS00005">
    <property type="entry name" value="Isoprenoid_Synthase_Type_I"/>
    <property type="match status" value="1"/>
</dbReference>
<evidence type="ECO:0000313" key="8">
    <source>
        <dbReference type="EMBL" id="OGG99398.1"/>
    </source>
</evidence>
<dbReference type="FunFam" id="1.10.600.10:FF:000001">
    <property type="entry name" value="Geranylgeranyl diphosphate synthase"/>
    <property type="match status" value="1"/>
</dbReference>
<dbReference type="SUPFAM" id="SSF48576">
    <property type="entry name" value="Terpenoid synthases"/>
    <property type="match status" value="1"/>
</dbReference>
<dbReference type="GO" id="GO:0046872">
    <property type="term" value="F:metal ion binding"/>
    <property type="evidence" value="ECO:0007669"/>
    <property type="project" value="UniProtKB-KW"/>
</dbReference>
<evidence type="ECO:0008006" key="10">
    <source>
        <dbReference type="Google" id="ProtNLM"/>
    </source>
</evidence>
<accession>A0A1F6GMT6</accession>
<dbReference type="CDD" id="cd00685">
    <property type="entry name" value="Trans_IPPS_HT"/>
    <property type="match status" value="1"/>
</dbReference>
<evidence type="ECO:0000256" key="2">
    <source>
        <dbReference type="ARBA" id="ARBA00006706"/>
    </source>
</evidence>
<dbReference type="InterPro" id="IPR008949">
    <property type="entry name" value="Isoprenoid_synthase_dom_sf"/>
</dbReference>
<dbReference type="Gene3D" id="1.10.600.10">
    <property type="entry name" value="Farnesyl Diphosphate Synthase"/>
    <property type="match status" value="1"/>
</dbReference>
<name>A0A1F6GMT6_9PROT</name>
<evidence type="ECO:0000256" key="6">
    <source>
        <dbReference type="ARBA" id="ARBA00023229"/>
    </source>
</evidence>
<dbReference type="PROSITE" id="PS00723">
    <property type="entry name" value="POLYPRENYL_SYNTHASE_1"/>
    <property type="match status" value="1"/>
</dbReference>
<evidence type="ECO:0000256" key="3">
    <source>
        <dbReference type="ARBA" id="ARBA00022679"/>
    </source>
</evidence>
<organism evidence="8 9">
    <name type="scientific">Candidatus Lambdaproteobacteria bacterium RIFOXYD2_FULL_56_26</name>
    <dbReference type="NCBI Taxonomy" id="1817773"/>
    <lineage>
        <taxon>Bacteria</taxon>
        <taxon>Pseudomonadati</taxon>
        <taxon>Pseudomonadota</taxon>
        <taxon>Candidatus Lambdaproteobacteria</taxon>
    </lineage>
</organism>
<evidence type="ECO:0000256" key="5">
    <source>
        <dbReference type="ARBA" id="ARBA00022842"/>
    </source>
</evidence>
<keyword evidence="4" id="KW-0479">Metal-binding</keyword>
<dbReference type="EMBL" id="MFNF01000057">
    <property type="protein sequence ID" value="OGG99398.1"/>
    <property type="molecule type" value="Genomic_DNA"/>
</dbReference>
<dbReference type="Pfam" id="PF00348">
    <property type="entry name" value="polyprenyl_synt"/>
    <property type="match status" value="1"/>
</dbReference>
<comment type="cofactor">
    <cofactor evidence="1">
        <name>Mg(2+)</name>
        <dbReference type="ChEBI" id="CHEBI:18420"/>
    </cofactor>
</comment>
<dbReference type="AlphaFoldDB" id="A0A1F6GMT6"/>
<dbReference type="PANTHER" id="PTHR43281:SF1">
    <property type="entry name" value="FARNESYL DIPHOSPHATE SYNTHASE"/>
    <property type="match status" value="1"/>
</dbReference>
<dbReference type="GO" id="GO:0016114">
    <property type="term" value="P:terpenoid biosynthetic process"/>
    <property type="evidence" value="ECO:0007669"/>
    <property type="project" value="UniProtKB-ARBA"/>
</dbReference>
<protein>
    <recommendedName>
        <fullName evidence="10">Polyprenyl synthetase</fullName>
    </recommendedName>
</protein>
<keyword evidence="3 7" id="KW-0808">Transferase</keyword>
<keyword evidence="5" id="KW-0460">Magnesium</keyword>
<keyword evidence="6" id="KW-0414">Isoprene biosynthesis</keyword>
<dbReference type="GO" id="GO:0005737">
    <property type="term" value="C:cytoplasm"/>
    <property type="evidence" value="ECO:0007669"/>
    <property type="project" value="UniProtKB-ARBA"/>
</dbReference>
<proteinExistence type="inferred from homology"/>
<evidence type="ECO:0000256" key="7">
    <source>
        <dbReference type="RuleBase" id="RU004466"/>
    </source>
</evidence>
<comment type="similarity">
    <text evidence="2 7">Belongs to the FPP/GGPP synthase family.</text>
</comment>
<evidence type="ECO:0000256" key="4">
    <source>
        <dbReference type="ARBA" id="ARBA00022723"/>
    </source>
</evidence>
<dbReference type="InterPro" id="IPR000092">
    <property type="entry name" value="Polyprenyl_synt"/>
</dbReference>
<evidence type="ECO:0000313" key="9">
    <source>
        <dbReference type="Proteomes" id="UP000177583"/>
    </source>
</evidence>
<dbReference type="PANTHER" id="PTHR43281">
    <property type="entry name" value="FARNESYL DIPHOSPHATE SYNTHASE"/>
    <property type="match status" value="1"/>
</dbReference>
<evidence type="ECO:0000256" key="1">
    <source>
        <dbReference type="ARBA" id="ARBA00001946"/>
    </source>
</evidence>
<dbReference type="PROSITE" id="PS00444">
    <property type="entry name" value="POLYPRENYL_SYNTHASE_2"/>
    <property type="match status" value="1"/>
</dbReference>
<dbReference type="Proteomes" id="UP000177583">
    <property type="component" value="Unassembled WGS sequence"/>
</dbReference>
<gene>
    <name evidence="8" type="ORF">A2557_12420</name>
</gene>
<reference evidence="8 9" key="1">
    <citation type="journal article" date="2016" name="Nat. Commun.">
        <title>Thousands of microbial genomes shed light on interconnected biogeochemical processes in an aquifer system.</title>
        <authorList>
            <person name="Anantharaman K."/>
            <person name="Brown C.T."/>
            <person name="Hug L.A."/>
            <person name="Sharon I."/>
            <person name="Castelle C.J."/>
            <person name="Probst A.J."/>
            <person name="Thomas B.C."/>
            <person name="Singh A."/>
            <person name="Wilkins M.J."/>
            <person name="Karaoz U."/>
            <person name="Brodie E.L."/>
            <person name="Williams K.H."/>
            <person name="Hubbard S.S."/>
            <person name="Banfield J.F."/>
        </authorList>
    </citation>
    <scope>NUCLEOTIDE SEQUENCE [LARGE SCALE GENOMIC DNA]</scope>
</reference>
<dbReference type="NCBIfam" id="NF045485">
    <property type="entry name" value="FPPsyn"/>
    <property type="match status" value="1"/>
</dbReference>
<dbReference type="GO" id="GO:0004659">
    <property type="term" value="F:prenyltransferase activity"/>
    <property type="evidence" value="ECO:0007669"/>
    <property type="project" value="InterPro"/>
</dbReference>
<dbReference type="InterPro" id="IPR053378">
    <property type="entry name" value="Prenyl_diphosphate_synthase"/>
</dbReference>
<dbReference type="SFLD" id="SFLDG01017">
    <property type="entry name" value="Polyprenyl_Transferase_Like"/>
    <property type="match status" value="1"/>
</dbReference>